<feature type="compositionally biased region" description="Pro residues" evidence="1">
    <location>
        <begin position="63"/>
        <end position="93"/>
    </location>
</feature>
<feature type="region of interest" description="Disordered" evidence="1">
    <location>
        <begin position="35"/>
        <end position="133"/>
    </location>
</feature>
<dbReference type="EMBL" id="JAULSW010000009">
    <property type="protein sequence ID" value="KAK3370456.1"/>
    <property type="molecule type" value="Genomic_DNA"/>
</dbReference>
<organism evidence="3 4">
    <name type="scientific">Podospora didyma</name>
    <dbReference type="NCBI Taxonomy" id="330526"/>
    <lineage>
        <taxon>Eukaryota</taxon>
        <taxon>Fungi</taxon>
        <taxon>Dikarya</taxon>
        <taxon>Ascomycota</taxon>
        <taxon>Pezizomycotina</taxon>
        <taxon>Sordariomycetes</taxon>
        <taxon>Sordariomycetidae</taxon>
        <taxon>Sordariales</taxon>
        <taxon>Podosporaceae</taxon>
        <taxon>Podospora</taxon>
    </lineage>
</organism>
<evidence type="ECO:0000256" key="2">
    <source>
        <dbReference type="SAM" id="SignalP"/>
    </source>
</evidence>
<sequence length="243" mass="25072">MTKITNILLLLATVALSATALPAPGADGNGIAVLAVRDPQNPPNGGPVGGGGTVQGDVGPGRPATPRPPTPPPAPRPPPPPMPTRPAPAPPVPGDQGPGTPVSRPQARPPSRGGKGKKRNAVQEAADQAQSMKDNDNVLRLQTIYRLPLPIVACIRSCSGANVNSVDMMGNIAMSFRLHKSINATFGSIASQVEDFSGRVLTISMLLQLGWDPKASLDGTLLHSIGDFASYDPDFTAVALRLA</sequence>
<feature type="chain" id="PRO_5042084088" evidence="2">
    <location>
        <begin position="21"/>
        <end position="243"/>
    </location>
</feature>
<evidence type="ECO:0000256" key="1">
    <source>
        <dbReference type="SAM" id="MobiDB-lite"/>
    </source>
</evidence>
<protein>
    <submittedName>
        <fullName evidence="3">Uncharacterized protein</fullName>
    </submittedName>
</protein>
<reference evidence="3" key="1">
    <citation type="journal article" date="2023" name="Mol. Phylogenet. Evol.">
        <title>Genome-scale phylogeny and comparative genomics of the fungal order Sordariales.</title>
        <authorList>
            <person name="Hensen N."/>
            <person name="Bonometti L."/>
            <person name="Westerberg I."/>
            <person name="Brannstrom I.O."/>
            <person name="Guillou S."/>
            <person name="Cros-Aarteil S."/>
            <person name="Calhoun S."/>
            <person name="Haridas S."/>
            <person name="Kuo A."/>
            <person name="Mondo S."/>
            <person name="Pangilinan J."/>
            <person name="Riley R."/>
            <person name="LaButti K."/>
            <person name="Andreopoulos B."/>
            <person name="Lipzen A."/>
            <person name="Chen C."/>
            <person name="Yan M."/>
            <person name="Daum C."/>
            <person name="Ng V."/>
            <person name="Clum A."/>
            <person name="Steindorff A."/>
            <person name="Ohm R.A."/>
            <person name="Martin F."/>
            <person name="Silar P."/>
            <person name="Natvig D.O."/>
            <person name="Lalanne C."/>
            <person name="Gautier V."/>
            <person name="Ament-Velasquez S.L."/>
            <person name="Kruys A."/>
            <person name="Hutchinson M.I."/>
            <person name="Powell A.J."/>
            <person name="Barry K."/>
            <person name="Miller A.N."/>
            <person name="Grigoriev I.V."/>
            <person name="Debuchy R."/>
            <person name="Gladieux P."/>
            <person name="Hiltunen Thoren M."/>
            <person name="Johannesson H."/>
        </authorList>
    </citation>
    <scope>NUCLEOTIDE SEQUENCE</scope>
    <source>
        <strain evidence="3">CBS 232.78</strain>
    </source>
</reference>
<reference evidence="3" key="2">
    <citation type="submission" date="2023-06" db="EMBL/GenBank/DDBJ databases">
        <authorList>
            <consortium name="Lawrence Berkeley National Laboratory"/>
            <person name="Haridas S."/>
            <person name="Hensen N."/>
            <person name="Bonometti L."/>
            <person name="Westerberg I."/>
            <person name="Brannstrom I.O."/>
            <person name="Guillou S."/>
            <person name="Cros-Aarteil S."/>
            <person name="Calhoun S."/>
            <person name="Kuo A."/>
            <person name="Mondo S."/>
            <person name="Pangilinan J."/>
            <person name="Riley R."/>
            <person name="LaButti K."/>
            <person name="Andreopoulos B."/>
            <person name="Lipzen A."/>
            <person name="Chen C."/>
            <person name="Yanf M."/>
            <person name="Daum C."/>
            <person name="Ng V."/>
            <person name="Clum A."/>
            <person name="Steindorff A."/>
            <person name="Ohm R."/>
            <person name="Martin F."/>
            <person name="Silar P."/>
            <person name="Natvig D."/>
            <person name="Lalanne C."/>
            <person name="Gautier V."/>
            <person name="Ament-velasquez S.L."/>
            <person name="Kruys A."/>
            <person name="Hutchinson M.I."/>
            <person name="Powell A.J."/>
            <person name="Barry K."/>
            <person name="Miller A.N."/>
            <person name="Grigoriev I.V."/>
            <person name="Debuchy R."/>
            <person name="Gladieux P."/>
            <person name="Thoren M.H."/>
            <person name="Johannesson H."/>
        </authorList>
    </citation>
    <scope>NUCLEOTIDE SEQUENCE</scope>
    <source>
        <strain evidence="3">CBS 232.78</strain>
    </source>
</reference>
<keyword evidence="2" id="KW-0732">Signal</keyword>
<comment type="caution">
    <text evidence="3">The sequence shown here is derived from an EMBL/GenBank/DDBJ whole genome shotgun (WGS) entry which is preliminary data.</text>
</comment>
<feature type="signal peptide" evidence="2">
    <location>
        <begin position="1"/>
        <end position="20"/>
    </location>
</feature>
<proteinExistence type="predicted"/>
<dbReference type="Proteomes" id="UP001285441">
    <property type="component" value="Unassembled WGS sequence"/>
</dbReference>
<accession>A0AAE0K6P1</accession>
<keyword evidence="4" id="KW-1185">Reference proteome</keyword>
<gene>
    <name evidence="3" type="ORF">B0H63DRAFT_528177</name>
</gene>
<dbReference type="AlphaFoldDB" id="A0AAE0K6P1"/>
<name>A0AAE0K6P1_9PEZI</name>
<evidence type="ECO:0000313" key="4">
    <source>
        <dbReference type="Proteomes" id="UP001285441"/>
    </source>
</evidence>
<evidence type="ECO:0000313" key="3">
    <source>
        <dbReference type="EMBL" id="KAK3370456.1"/>
    </source>
</evidence>